<evidence type="ECO:0000313" key="1">
    <source>
        <dbReference type="EMBL" id="MCM1985682.1"/>
    </source>
</evidence>
<name>A0A9E4ZD31_9EURY</name>
<dbReference type="EMBL" id="JAGSOI010000003">
    <property type="protein sequence ID" value="MCM1985682.1"/>
    <property type="molecule type" value="Genomic_DNA"/>
</dbReference>
<organism evidence="1 2">
    <name type="scientific">Methanococcoides seepicolus</name>
    <dbReference type="NCBI Taxonomy" id="2828780"/>
    <lineage>
        <taxon>Archaea</taxon>
        <taxon>Methanobacteriati</taxon>
        <taxon>Methanobacteriota</taxon>
        <taxon>Stenosarchaea group</taxon>
        <taxon>Methanomicrobia</taxon>
        <taxon>Methanosarcinales</taxon>
        <taxon>Methanosarcinaceae</taxon>
        <taxon>Methanococcoides</taxon>
    </lineage>
</organism>
<reference evidence="1" key="1">
    <citation type="journal article" date="2021" name="mSystems">
        <title>Bacteria and Archaea Synergistically Convert Glycine Betaine to Biogenic Methane in the Formosa Cold Seep of the South China Sea.</title>
        <authorList>
            <person name="Li L."/>
            <person name="Zhang W."/>
            <person name="Zhang S."/>
            <person name="Song L."/>
            <person name="Sun Q."/>
            <person name="Zhang H."/>
            <person name="Xiang H."/>
            <person name="Dong X."/>
        </authorList>
    </citation>
    <scope>NUCLEOTIDE SEQUENCE</scope>
    <source>
        <strain evidence="1">LLY</strain>
    </source>
</reference>
<evidence type="ECO:0000313" key="2">
    <source>
        <dbReference type="Proteomes" id="UP001056766"/>
    </source>
</evidence>
<sequence>MDKLRDEFSRDMERYRKDLKEQIFETANRVNADVDKEKEGSSYELLWSAVSEKLDDTGLKFVDELDETKRVIDNDVKGLL</sequence>
<keyword evidence="2" id="KW-1185">Reference proteome</keyword>
<comment type="caution">
    <text evidence="1">The sequence shown here is derived from an EMBL/GenBank/DDBJ whole genome shotgun (WGS) entry which is preliminary data.</text>
</comment>
<dbReference type="AlphaFoldDB" id="A0A9E4ZD31"/>
<dbReference type="Proteomes" id="UP001056766">
    <property type="component" value="Unassembled WGS sequence"/>
</dbReference>
<dbReference type="RefSeq" id="WP_250867059.1">
    <property type="nucleotide sequence ID" value="NZ_JAGSOI010000003.1"/>
</dbReference>
<proteinExistence type="predicted"/>
<accession>A0A9E4ZD31</accession>
<gene>
    <name evidence="1" type="ORF">KDK67_01400</name>
</gene>
<reference evidence="1" key="2">
    <citation type="submission" date="2021-04" db="EMBL/GenBank/DDBJ databases">
        <authorList>
            <person name="Dong X."/>
        </authorList>
    </citation>
    <scope>NUCLEOTIDE SEQUENCE</scope>
    <source>
        <strain evidence="1">LLY</strain>
    </source>
</reference>
<protein>
    <submittedName>
        <fullName evidence="1">Uncharacterized protein</fullName>
    </submittedName>
</protein>